<feature type="transmembrane region" description="Helical" evidence="7">
    <location>
        <begin position="136"/>
        <end position="157"/>
    </location>
</feature>
<dbReference type="PANTHER" id="PTHR30509:SF9">
    <property type="entry name" value="MULTIDRUG RESISTANCE PROTEIN MDTO"/>
    <property type="match status" value="1"/>
</dbReference>
<evidence type="ECO:0000256" key="1">
    <source>
        <dbReference type="ARBA" id="ARBA00004651"/>
    </source>
</evidence>
<evidence type="ECO:0000313" key="9">
    <source>
        <dbReference type="EMBL" id="GGS17575.1"/>
    </source>
</evidence>
<feature type="transmembrane region" description="Helical" evidence="7">
    <location>
        <begin position="448"/>
        <end position="470"/>
    </location>
</feature>
<protein>
    <submittedName>
        <fullName evidence="9">Membrane protein</fullName>
    </submittedName>
</protein>
<evidence type="ECO:0000256" key="4">
    <source>
        <dbReference type="ARBA" id="ARBA00022989"/>
    </source>
</evidence>
<proteinExistence type="inferred from homology"/>
<dbReference type="GO" id="GO:0005886">
    <property type="term" value="C:plasma membrane"/>
    <property type="evidence" value="ECO:0007669"/>
    <property type="project" value="UniProtKB-SubCell"/>
</dbReference>
<reference evidence="9" key="1">
    <citation type="journal article" date="2014" name="Int. J. Syst. Evol. Microbiol.">
        <title>Complete genome sequence of Corynebacterium casei LMG S-19264T (=DSM 44701T), isolated from a smear-ripened cheese.</title>
        <authorList>
            <consortium name="US DOE Joint Genome Institute (JGI-PGF)"/>
            <person name="Walter F."/>
            <person name="Albersmeier A."/>
            <person name="Kalinowski J."/>
            <person name="Ruckert C."/>
        </authorList>
    </citation>
    <scope>NUCLEOTIDE SEQUENCE</scope>
    <source>
        <strain evidence="9">JCM 3276</strain>
    </source>
</reference>
<keyword evidence="10" id="KW-1185">Reference proteome</keyword>
<keyword evidence="4 7" id="KW-1133">Transmembrane helix</keyword>
<dbReference type="Proteomes" id="UP000660680">
    <property type="component" value="Unassembled WGS sequence"/>
</dbReference>
<feature type="transmembrane region" description="Helical" evidence="7">
    <location>
        <begin position="95"/>
        <end position="124"/>
    </location>
</feature>
<feature type="domain" description="Integral membrane bound transporter" evidence="8">
    <location>
        <begin position="341"/>
        <end position="465"/>
    </location>
</feature>
<reference evidence="9" key="2">
    <citation type="submission" date="2020-09" db="EMBL/GenBank/DDBJ databases">
        <authorList>
            <person name="Sun Q."/>
            <person name="Ohkuma M."/>
        </authorList>
    </citation>
    <scope>NUCLEOTIDE SEQUENCE</scope>
    <source>
        <strain evidence="9">JCM 3276</strain>
    </source>
</reference>
<evidence type="ECO:0000256" key="3">
    <source>
        <dbReference type="ARBA" id="ARBA00022692"/>
    </source>
</evidence>
<gene>
    <name evidence="9" type="ORF">GCM10010171_07540</name>
</gene>
<evidence type="ECO:0000256" key="7">
    <source>
        <dbReference type="SAM" id="Phobius"/>
    </source>
</evidence>
<comment type="caution">
    <text evidence="9">The sequence shown here is derived from an EMBL/GenBank/DDBJ whole genome shotgun (WGS) entry which is preliminary data.</text>
</comment>
<dbReference type="InterPro" id="IPR049453">
    <property type="entry name" value="Memb_transporter_dom"/>
</dbReference>
<evidence type="ECO:0000256" key="2">
    <source>
        <dbReference type="ARBA" id="ARBA00022475"/>
    </source>
</evidence>
<dbReference type="AlphaFoldDB" id="A0A918L865"/>
<dbReference type="EMBL" id="BMRB01000001">
    <property type="protein sequence ID" value="GGS17575.1"/>
    <property type="molecule type" value="Genomic_DNA"/>
</dbReference>
<dbReference type="RefSeq" id="WP_189208849.1">
    <property type="nucleotide sequence ID" value="NZ_BMRB01000001.1"/>
</dbReference>
<feature type="transmembrane region" description="Helical" evidence="7">
    <location>
        <begin position="33"/>
        <end position="62"/>
    </location>
</feature>
<keyword evidence="2" id="KW-1003">Cell membrane</keyword>
<evidence type="ECO:0000256" key="6">
    <source>
        <dbReference type="ARBA" id="ARBA00043993"/>
    </source>
</evidence>
<keyword evidence="3 7" id="KW-0812">Transmembrane</keyword>
<organism evidence="9 10">
    <name type="scientific">Actinokineospora fastidiosa</name>
    <dbReference type="NCBI Taxonomy" id="1816"/>
    <lineage>
        <taxon>Bacteria</taxon>
        <taxon>Bacillati</taxon>
        <taxon>Actinomycetota</taxon>
        <taxon>Actinomycetes</taxon>
        <taxon>Pseudonocardiales</taxon>
        <taxon>Pseudonocardiaceae</taxon>
        <taxon>Actinokineospora</taxon>
    </lineage>
</organism>
<sequence>MTDLAAPHWLRGLLSQNPVPIPWKRAARAAVGLAGPIAVGLALGHGEIGVLVSIGALCVTFADTDGPYAHRAQRMVAAAVLGAIGYLIGTHVHPAWLVLVAAASAFISASGSTASVAGLQLLVFATVGTGQQADPWLATGCFAAGALFAVLLALAAWPVRGAAVEREAVAEVYEDLAAMLAASGTEQARVARRRLTAALDRAYDALLEARSRLAGRDWSYRRLFVLLTETTPVIEAAVALVNAGRPAPPTVVAYLFDAALRIRVRTPLAEPPDPPEDAGPALRQLHAGLCAVAEFRRSGDDTDRRERERPLGERAREWWDTVALGAVTWSHVARLALCVGLAVVAGEALPLEHSFWVPLTVAIVLKPDFGSVFGRAVLRGLGTAAGVLLGAALLAADPPAWLLVPIVAAVALCLPIGQVRNYGMFSTFVTPLVIVQLDLANAGEWSLVGARLLDTALGCAIVLVFGYLLWPGARKPRVGSDLADALDLLADYLADALGPRPTRRSDLRRSAYRALADLRTTFQQALVEPFHAGRQAAAWWPVIMTMERLTDAVTGAVLAAARVGPAAPADVATLADAVRDAAAAVREQRVTTARDLPAEPPLDRVSAEVRAVRGVLRGPGLAESRDRPD</sequence>
<feature type="transmembrane region" description="Helical" evidence="7">
    <location>
        <begin position="68"/>
        <end position="88"/>
    </location>
</feature>
<feature type="transmembrane region" description="Helical" evidence="7">
    <location>
        <begin position="376"/>
        <end position="394"/>
    </location>
</feature>
<dbReference type="Pfam" id="PF13515">
    <property type="entry name" value="FUSC_2"/>
    <property type="match status" value="1"/>
</dbReference>
<keyword evidence="5 7" id="KW-0472">Membrane</keyword>
<name>A0A918L865_9PSEU</name>
<dbReference type="PANTHER" id="PTHR30509">
    <property type="entry name" value="P-HYDROXYBENZOIC ACID EFFLUX PUMP SUBUNIT-RELATED"/>
    <property type="match status" value="1"/>
</dbReference>
<feature type="transmembrane region" description="Helical" evidence="7">
    <location>
        <begin position="400"/>
        <end position="417"/>
    </location>
</feature>
<comment type="subcellular location">
    <subcellularLocation>
        <location evidence="1">Cell membrane</location>
        <topology evidence="1">Multi-pass membrane protein</topology>
    </subcellularLocation>
</comment>
<evidence type="ECO:0000313" key="10">
    <source>
        <dbReference type="Proteomes" id="UP000660680"/>
    </source>
</evidence>
<evidence type="ECO:0000256" key="5">
    <source>
        <dbReference type="ARBA" id="ARBA00023136"/>
    </source>
</evidence>
<accession>A0A918L865</accession>
<comment type="similarity">
    <text evidence="6">Belongs to the YccS/YhfK family.</text>
</comment>
<evidence type="ECO:0000259" key="8">
    <source>
        <dbReference type="Pfam" id="PF13515"/>
    </source>
</evidence>